<keyword evidence="3" id="KW-1185">Reference proteome</keyword>
<dbReference type="Proteomes" id="UP000503004">
    <property type="component" value="Chromosome"/>
</dbReference>
<dbReference type="InterPro" id="IPR025474">
    <property type="entry name" value="DUF4325"/>
</dbReference>
<name>A0A858QCA9_9GAMM</name>
<gene>
    <name evidence="2" type="ORF">GNH96_12315</name>
</gene>
<accession>A0A858QCA9</accession>
<evidence type="ECO:0000259" key="1">
    <source>
        <dbReference type="Pfam" id="PF14213"/>
    </source>
</evidence>
<organism evidence="2 3">
    <name type="scientific">Methylococcus geothermalis</name>
    <dbReference type="NCBI Taxonomy" id="2681310"/>
    <lineage>
        <taxon>Bacteria</taxon>
        <taxon>Pseudomonadati</taxon>
        <taxon>Pseudomonadota</taxon>
        <taxon>Gammaproteobacteria</taxon>
        <taxon>Methylococcales</taxon>
        <taxon>Methylococcaceae</taxon>
        <taxon>Methylococcus</taxon>
    </lineage>
</organism>
<evidence type="ECO:0000313" key="3">
    <source>
        <dbReference type="Proteomes" id="UP000503004"/>
    </source>
</evidence>
<dbReference type="EMBL" id="CP046565">
    <property type="protein sequence ID" value="QJD31431.1"/>
    <property type="molecule type" value="Genomic_DNA"/>
</dbReference>
<protein>
    <recommendedName>
        <fullName evidence="1">DUF4325 domain-containing protein</fullName>
    </recommendedName>
</protein>
<dbReference type="KEGG" id="metu:GNH96_12315"/>
<dbReference type="AlphaFoldDB" id="A0A858QCA9"/>
<reference evidence="3" key="1">
    <citation type="submission" date="2019-12" db="EMBL/GenBank/DDBJ databases">
        <authorList>
            <person name="Awala S.I."/>
            <person name="Rhee S.K."/>
        </authorList>
    </citation>
    <scope>NUCLEOTIDE SEQUENCE [LARGE SCALE GENOMIC DNA]</scope>
    <source>
        <strain evidence="3">IM1</strain>
    </source>
</reference>
<proteinExistence type="predicted"/>
<dbReference type="Pfam" id="PF14213">
    <property type="entry name" value="DUF4325"/>
    <property type="match status" value="1"/>
</dbReference>
<feature type="domain" description="DUF4325" evidence="1">
    <location>
        <begin position="14"/>
        <end position="51"/>
    </location>
</feature>
<sequence>MIASLRRKPGNWMELDFSGVDGASPAFIEELFGFIEREMSDIWLVPTHYNESIRPLLNRHLSLLQHRRDQAWCLASIATEFGSCATSAEVSEAKP</sequence>
<evidence type="ECO:0000313" key="2">
    <source>
        <dbReference type="EMBL" id="QJD31431.1"/>
    </source>
</evidence>